<feature type="domain" description="Penicillin-binding protein dimerisation" evidence="5">
    <location>
        <begin position="69"/>
        <end position="225"/>
    </location>
</feature>
<evidence type="ECO:0000256" key="3">
    <source>
        <dbReference type="SAM" id="Phobius"/>
    </source>
</evidence>
<dbReference type="InterPro" id="IPR012338">
    <property type="entry name" value="Beta-lactam/transpept-like"/>
</dbReference>
<dbReference type="EMBL" id="LCJB01000044">
    <property type="protein sequence ID" value="KKT69838.1"/>
    <property type="molecule type" value="Genomic_DNA"/>
</dbReference>
<feature type="domain" description="Penicillin-binding protein transpeptidase" evidence="4">
    <location>
        <begin position="268"/>
        <end position="577"/>
    </location>
</feature>
<keyword evidence="3" id="KW-1133">Transmembrane helix</keyword>
<dbReference type="InterPro" id="IPR001460">
    <property type="entry name" value="PCN-bd_Tpept"/>
</dbReference>
<keyword evidence="2 3" id="KW-0472">Membrane</keyword>
<dbReference type="Gene3D" id="3.40.710.10">
    <property type="entry name" value="DD-peptidase/beta-lactamase superfamily"/>
    <property type="match status" value="1"/>
</dbReference>
<dbReference type="InterPro" id="IPR036138">
    <property type="entry name" value="PBP_dimer_sf"/>
</dbReference>
<accession>A0A0G1JER1</accession>
<organism evidence="6 7">
    <name type="scientific">Candidatus Uhrbacteria bacterium GW2011_GWF2_44_350</name>
    <dbReference type="NCBI Taxonomy" id="1619000"/>
    <lineage>
        <taxon>Bacteria</taxon>
        <taxon>Candidatus Uhriibacteriota</taxon>
    </lineage>
</organism>
<comment type="caution">
    <text evidence="6">The sequence shown here is derived from an EMBL/GenBank/DDBJ whole genome shotgun (WGS) entry which is preliminary data.</text>
</comment>
<dbReference type="AlphaFoldDB" id="A0A0G1JER1"/>
<dbReference type="InterPro" id="IPR005311">
    <property type="entry name" value="PBP_dimer"/>
</dbReference>
<dbReference type="Pfam" id="PF03717">
    <property type="entry name" value="PBP_dimer"/>
    <property type="match status" value="1"/>
</dbReference>
<dbReference type="PANTHER" id="PTHR30627:SF1">
    <property type="entry name" value="PEPTIDOGLYCAN D,D-TRANSPEPTIDASE FTSI"/>
    <property type="match status" value="1"/>
</dbReference>
<sequence length="590" mass="64072">MSLEDQKKRWNKDSKQKTPRDNRVWILSICLTLFAGAIAVKLFFLQVIDHTFYEALASGQHDLFQELFPERGDIFIHDEKDGTLVAAATNQELAFIYADPRQIEDLSQTVEKLAEVFSWDEETAAAFAIRFSDRSDPYEPIKRHVSDSDLAKVEALKLPGIEYLREASRLYPETGLGGHVFGFLGSDADGTLSGKYGIEGYFDDILTGTPGFLRSERDIAGRLIAVADRAFQPAVDGADIVLTLDRNIQYFACSKLKAAVLKHGADGGSIIIVDPKTGRVLAMCGDPDFDPNNYGAVNSINDFNNPVTFEPYEPGSVFKPITMAAALDAGAVEPTTTYEDVGSILVDGWPKPLTNAEGKVYGLVNMTQVLEDSINTGTVFVMRQTGQEKFAEYVRKFGFGEKTSLKIDTEVSGDISSLKKSSEVYSATAAFGQGIMVTPLQLVMAYAALANGGVLLEPRIVDEIIYADGAVEKFATAEVRRVISERSASLIGAMLVSVVENGHGKQAGVPGYYIAGKTGTAQVSGPDGGYALDNNIGTFAGFGPVSNPCFAMSVRVDHPRDVEWAESTAAPLFGEIADFLIKYYEVAPER</sequence>
<evidence type="ECO:0000259" key="5">
    <source>
        <dbReference type="Pfam" id="PF03717"/>
    </source>
</evidence>
<keyword evidence="3" id="KW-0812">Transmembrane</keyword>
<keyword evidence="6" id="KW-0808">Transferase</keyword>
<feature type="transmembrane region" description="Helical" evidence="3">
    <location>
        <begin position="24"/>
        <end position="44"/>
    </location>
</feature>
<evidence type="ECO:0000256" key="1">
    <source>
        <dbReference type="ARBA" id="ARBA00004370"/>
    </source>
</evidence>
<dbReference type="InterPro" id="IPR050515">
    <property type="entry name" value="Beta-lactam/transpept"/>
</dbReference>
<reference evidence="6 7" key="1">
    <citation type="journal article" date="2015" name="Nature">
        <title>rRNA introns, odd ribosomes, and small enigmatic genomes across a large radiation of phyla.</title>
        <authorList>
            <person name="Brown C.T."/>
            <person name="Hug L.A."/>
            <person name="Thomas B.C."/>
            <person name="Sharon I."/>
            <person name="Castelle C.J."/>
            <person name="Singh A."/>
            <person name="Wilkins M.J."/>
            <person name="Williams K.H."/>
            <person name="Banfield J.F."/>
        </authorList>
    </citation>
    <scope>NUCLEOTIDE SEQUENCE [LARGE SCALE GENOMIC DNA]</scope>
</reference>
<dbReference type="GO" id="GO:0008658">
    <property type="term" value="F:penicillin binding"/>
    <property type="evidence" value="ECO:0007669"/>
    <property type="project" value="InterPro"/>
</dbReference>
<dbReference type="GO" id="GO:0016740">
    <property type="term" value="F:transferase activity"/>
    <property type="evidence" value="ECO:0007669"/>
    <property type="project" value="UniProtKB-KW"/>
</dbReference>
<dbReference type="Gene3D" id="3.90.1310.10">
    <property type="entry name" value="Penicillin-binding protein 2a (Domain 2)"/>
    <property type="match status" value="1"/>
</dbReference>
<dbReference type="PANTHER" id="PTHR30627">
    <property type="entry name" value="PEPTIDOGLYCAN D,D-TRANSPEPTIDASE"/>
    <property type="match status" value="1"/>
</dbReference>
<comment type="subcellular location">
    <subcellularLocation>
        <location evidence="1">Membrane</location>
    </subcellularLocation>
</comment>
<name>A0A0G1JER1_9BACT</name>
<protein>
    <submittedName>
        <fullName evidence="6">Peptidoglycan glycosyltransferase</fullName>
    </submittedName>
</protein>
<evidence type="ECO:0000259" key="4">
    <source>
        <dbReference type="Pfam" id="PF00905"/>
    </source>
</evidence>
<dbReference type="Proteomes" id="UP000034154">
    <property type="component" value="Unassembled WGS sequence"/>
</dbReference>
<dbReference type="SUPFAM" id="SSF56601">
    <property type="entry name" value="beta-lactamase/transpeptidase-like"/>
    <property type="match status" value="1"/>
</dbReference>
<evidence type="ECO:0000313" key="7">
    <source>
        <dbReference type="Proteomes" id="UP000034154"/>
    </source>
</evidence>
<dbReference type="GO" id="GO:0071555">
    <property type="term" value="P:cell wall organization"/>
    <property type="evidence" value="ECO:0007669"/>
    <property type="project" value="TreeGrafter"/>
</dbReference>
<dbReference type="GO" id="GO:0005886">
    <property type="term" value="C:plasma membrane"/>
    <property type="evidence" value="ECO:0007669"/>
    <property type="project" value="TreeGrafter"/>
</dbReference>
<dbReference type="Pfam" id="PF00905">
    <property type="entry name" value="Transpeptidase"/>
    <property type="match status" value="1"/>
</dbReference>
<dbReference type="SUPFAM" id="SSF56519">
    <property type="entry name" value="Penicillin binding protein dimerisation domain"/>
    <property type="match status" value="1"/>
</dbReference>
<proteinExistence type="predicted"/>
<evidence type="ECO:0000313" key="6">
    <source>
        <dbReference type="EMBL" id="KKT69838.1"/>
    </source>
</evidence>
<dbReference type="Gene3D" id="3.30.450.330">
    <property type="match status" value="1"/>
</dbReference>
<gene>
    <name evidence="6" type="ORF">UW63_C0044G0003</name>
</gene>
<evidence type="ECO:0000256" key="2">
    <source>
        <dbReference type="ARBA" id="ARBA00023136"/>
    </source>
</evidence>